<proteinExistence type="predicted"/>
<dbReference type="AlphaFoldDB" id="A0A2Z5JQ87"/>
<dbReference type="EMBL" id="CP027306">
    <property type="protein sequence ID" value="AXE81555.1"/>
    <property type="molecule type" value="Genomic_DNA"/>
</dbReference>
<dbReference type="Proteomes" id="UP000252698">
    <property type="component" value="Chromosome"/>
</dbReference>
<sequence>MGLSYSYEIFVPAQNVTRALLELTKLAPPTRQVTPLTVTMPGGDRVVVPFTSNFKSEPVDCSTSGRLELDTSIMFGIDDAVREFCGDRDSEPDEFGRVQIGYVYLTVRFASAPHPRFASLEFTAATSGMSRLFERSASIRAVFTGLTAASGGVCCLLDTESETFQICWLNGQPVHDAVPGPCFANYRDLVAVWPGQDQ</sequence>
<protein>
    <submittedName>
        <fullName evidence="1">Uncharacterized protein</fullName>
    </submittedName>
</protein>
<accession>A0A2Z5JQ87</accession>
<evidence type="ECO:0000313" key="2">
    <source>
        <dbReference type="Proteomes" id="UP000252698"/>
    </source>
</evidence>
<dbReference type="RefSeq" id="WP_114247961.1">
    <property type="nucleotide sequence ID" value="NZ_CP027306.1"/>
</dbReference>
<dbReference type="GeneID" id="95523857"/>
<gene>
    <name evidence="1" type="ORF">C5746_36610</name>
</gene>
<name>A0A2Z5JQ87_STRAR</name>
<reference evidence="1 2" key="1">
    <citation type="journal article" date="2018" name="Front. Microbiol.">
        <title>Genome Sequencing of Streptomyces atratus SCSIOZH16 and Activation Production of Nocardamine via Metabolic Engineering.</title>
        <authorList>
            <person name="Li Y."/>
            <person name="Zhang C."/>
            <person name="Liu C."/>
            <person name="Ju J."/>
            <person name="Ma J."/>
        </authorList>
    </citation>
    <scope>NUCLEOTIDE SEQUENCE [LARGE SCALE GENOMIC DNA]</scope>
    <source>
        <strain evidence="1 2">SCSIO_ZH16</strain>
    </source>
</reference>
<dbReference type="KEGG" id="sata:C5746_36610"/>
<organism evidence="1 2">
    <name type="scientific">Streptomyces atratus</name>
    <dbReference type="NCBI Taxonomy" id="1893"/>
    <lineage>
        <taxon>Bacteria</taxon>
        <taxon>Bacillati</taxon>
        <taxon>Actinomycetota</taxon>
        <taxon>Actinomycetes</taxon>
        <taxon>Kitasatosporales</taxon>
        <taxon>Streptomycetaceae</taxon>
        <taxon>Streptomyces</taxon>
    </lineage>
</organism>
<evidence type="ECO:0000313" key="1">
    <source>
        <dbReference type="EMBL" id="AXE81555.1"/>
    </source>
</evidence>